<evidence type="ECO:0000313" key="8">
    <source>
        <dbReference type="Proteomes" id="UP000283269"/>
    </source>
</evidence>
<dbReference type="AlphaFoldDB" id="A0A409WVL3"/>
<dbReference type="FunFam" id="3.40.30.10:FF:000016">
    <property type="entry name" value="Glutathione S-transferase F2"/>
    <property type="match status" value="1"/>
</dbReference>
<dbReference type="PROSITE" id="PS50405">
    <property type="entry name" value="GST_CTER"/>
    <property type="match status" value="1"/>
</dbReference>
<dbReference type="Pfam" id="PF02798">
    <property type="entry name" value="GST_N"/>
    <property type="match status" value="1"/>
</dbReference>
<dbReference type="InterPro" id="IPR036249">
    <property type="entry name" value="Thioredoxin-like_sf"/>
</dbReference>
<dbReference type="InParanoid" id="A0A409WVL3"/>
<protein>
    <recommendedName>
        <fullName evidence="2">glutathione transferase</fullName>
        <ecNumber evidence="2">2.5.1.18</ecNumber>
    </recommendedName>
</protein>
<dbReference type="SUPFAM" id="SSF47616">
    <property type="entry name" value="GST C-terminal domain-like"/>
    <property type="match status" value="1"/>
</dbReference>
<dbReference type="InterPro" id="IPR040079">
    <property type="entry name" value="Glutathione_S-Trfase"/>
</dbReference>
<dbReference type="GO" id="GO:0043295">
    <property type="term" value="F:glutathione binding"/>
    <property type="evidence" value="ECO:0007669"/>
    <property type="project" value="TreeGrafter"/>
</dbReference>
<dbReference type="PANTHER" id="PTHR43900">
    <property type="entry name" value="GLUTATHIONE S-TRANSFERASE RHO"/>
    <property type="match status" value="1"/>
</dbReference>
<dbReference type="Pfam" id="PF00043">
    <property type="entry name" value="GST_C"/>
    <property type="match status" value="1"/>
</dbReference>
<dbReference type="InterPro" id="IPR004045">
    <property type="entry name" value="Glutathione_S-Trfase_N"/>
</dbReference>
<dbReference type="Gene3D" id="1.20.1050.10">
    <property type="match status" value="1"/>
</dbReference>
<dbReference type="InterPro" id="IPR036282">
    <property type="entry name" value="Glutathione-S-Trfase_C_sf"/>
</dbReference>
<evidence type="ECO:0000256" key="3">
    <source>
        <dbReference type="ARBA" id="ARBA00022679"/>
    </source>
</evidence>
<dbReference type="Proteomes" id="UP000283269">
    <property type="component" value="Unassembled WGS sequence"/>
</dbReference>
<dbReference type="SFLD" id="SFLDS00019">
    <property type="entry name" value="Glutathione_Transferase_(cytos"/>
    <property type="match status" value="1"/>
</dbReference>
<dbReference type="SFLD" id="SFLDG00358">
    <property type="entry name" value="Main_(cytGST)"/>
    <property type="match status" value="1"/>
</dbReference>
<dbReference type="OrthoDB" id="249703at2759"/>
<comment type="similarity">
    <text evidence="1">Belongs to the GST superfamily. Phi family.</text>
</comment>
<dbReference type="EMBL" id="NHYD01003124">
    <property type="protein sequence ID" value="PPQ82542.1"/>
    <property type="molecule type" value="Genomic_DNA"/>
</dbReference>
<dbReference type="GO" id="GO:0004364">
    <property type="term" value="F:glutathione transferase activity"/>
    <property type="evidence" value="ECO:0007669"/>
    <property type="project" value="UniProtKB-EC"/>
</dbReference>
<keyword evidence="8" id="KW-1185">Reference proteome</keyword>
<dbReference type="PANTHER" id="PTHR43900:SF3">
    <property type="entry name" value="GLUTATHIONE S-TRANSFERASE RHO"/>
    <property type="match status" value="1"/>
</dbReference>
<sequence>MAYKRNDNVPSEGQELAQRILNPQGHPHSYPTLIMVLKIHGAATPCTQRVLSVLYEKAVPFELIRVDLATAEHKCGKHLENHPFGLCPFIDDDGFILYESRAIAQYIAMKYQDQGTQGLIPNDLKSYARFQQAASTETSYFNDLAGTVLMERIFKPMFLNIEGDQKLIEDSLSKLAANLDVYETILSKQKYLGGDEVTLADLYHLPCGTLLPAAGSDVIESRPNVARWFKELSSRKSWQATLAATSKL</sequence>
<dbReference type="EC" id="2.5.1.18" evidence="2"/>
<gene>
    <name evidence="7" type="ORF">CVT25_007151</name>
</gene>
<evidence type="ECO:0000259" key="6">
    <source>
        <dbReference type="PROSITE" id="PS50405"/>
    </source>
</evidence>
<reference evidence="7 8" key="1">
    <citation type="journal article" date="2018" name="Evol. Lett.">
        <title>Horizontal gene cluster transfer increased hallucinogenic mushroom diversity.</title>
        <authorList>
            <person name="Reynolds H.T."/>
            <person name="Vijayakumar V."/>
            <person name="Gluck-Thaler E."/>
            <person name="Korotkin H.B."/>
            <person name="Matheny P.B."/>
            <person name="Slot J.C."/>
        </authorList>
    </citation>
    <scope>NUCLEOTIDE SEQUENCE [LARGE SCALE GENOMIC DNA]</scope>
    <source>
        <strain evidence="7 8">2631</strain>
    </source>
</reference>
<organism evidence="7 8">
    <name type="scientific">Psilocybe cyanescens</name>
    <dbReference type="NCBI Taxonomy" id="93625"/>
    <lineage>
        <taxon>Eukaryota</taxon>
        <taxon>Fungi</taxon>
        <taxon>Dikarya</taxon>
        <taxon>Basidiomycota</taxon>
        <taxon>Agaricomycotina</taxon>
        <taxon>Agaricomycetes</taxon>
        <taxon>Agaricomycetidae</taxon>
        <taxon>Agaricales</taxon>
        <taxon>Agaricineae</taxon>
        <taxon>Strophariaceae</taxon>
        <taxon>Psilocybe</taxon>
    </lineage>
</organism>
<evidence type="ECO:0000256" key="4">
    <source>
        <dbReference type="ARBA" id="ARBA00047960"/>
    </source>
</evidence>
<evidence type="ECO:0000256" key="1">
    <source>
        <dbReference type="ARBA" id="ARBA00010128"/>
    </source>
</evidence>
<dbReference type="InterPro" id="IPR004046">
    <property type="entry name" value="GST_C"/>
</dbReference>
<dbReference type="STRING" id="93625.A0A409WVL3"/>
<evidence type="ECO:0000256" key="2">
    <source>
        <dbReference type="ARBA" id="ARBA00012452"/>
    </source>
</evidence>
<accession>A0A409WVL3</accession>
<feature type="domain" description="GST N-terminal" evidence="5">
    <location>
        <begin position="34"/>
        <end position="115"/>
    </location>
</feature>
<proteinExistence type="inferred from homology"/>
<comment type="catalytic activity">
    <reaction evidence="4">
        <text>RX + glutathione = an S-substituted glutathione + a halide anion + H(+)</text>
        <dbReference type="Rhea" id="RHEA:16437"/>
        <dbReference type="ChEBI" id="CHEBI:15378"/>
        <dbReference type="ChEBI" id="CHEBI:16042"/>
        <dbReference type="ChEBI" id="CHEBI:17792"/>
        <dbReference type="ChEBI" id="CHEBI:57925"/>
        <dbReference type="ChEBI" id="CHEBI:90779"/>
        <dbReference type="EC" id="2.5.1.18"/>
    </reaction>
</comment>
<keyword evidence="3" id="KW-0808">Transferase</keyword>
<dbReference type="InterPro" id="IPR010987">
    <property type="entry name" value="Glutathione-S-Trfase_C-like"/>
</dbReference>
<evidence type="ECO:0000259" key="5">
    <source>
        <dbReference type="PROSITE" id="PS50404"/>
    </source>
</evidence>
<evidence type="ECO:0000313" key="7">
    <source>
        <dbReference type="EMBL" id="PPQ82542.1"/>
    </source>
</evidence>
<name>A0A409WVL3_PSICY</name>
<feature type="domain" description="GST C-terminal" evidence="6">
    <location>
        <begin position="123"/>
        <end position="248"/>
    </location>
</feature>
<dbReference type="FunFam" id="1.20.1050.10:FF:000004">
    <property type="entry name" value="Glutathione S-transferase F2"/>
    <property type="match status" value="1"/>
</dbReference>
<dbReference type="GO" id="GO:0006749">
    <property type="term" value="P:glutathione metabolic process"/>
    <property type="evidence" value="ECO:0007669"/>
    <property type="project" value="TreeGrafter"/>
</dbReference>
<dbReference type="Gene3D" id="3.40.30.10">
    <property type="entry name" value="Glutaredoxin"/>
    <property type="match status" value="1"/>
</dbReference>
<comment type="caution">
    <text evidence="7">The sequence shown here is derived from an EMBL/GenBank/DDBJ whole genome shotgun (WGS) entry which is preliminary data.</text>
</comment>
<dbReference type="GO" id="GO:0009636">
    <property type="term" value="P:response to toxic substance"/>
    <property type="evidence" value="ECO:0007669"/>
    <property type="project" value="UniProtKB-ARBA"/>
</dbReference>
<dbReference type="GO" id="GO:0005737">
    <property type="term" value="C:cytoplasm"/>
    <property type="evidence" value="ECO:0007669"/>
    <property type="project" value="TreeGrafter"/>
</dbReference>
<dbReference type="PROSITE" id="PS50404">
    <property type="entry name" value="GST_NTER"/>
    <property type="match status" value="1"/>
</dbReference>
<dbReference type="SUPFAM" id="SSF52833">
    <property type="entry name" value="Thioredoxin-like"/>
    <property type="match status" value="1"/>
</dbReference>